<sequence>MALDIVLHKVSSICLSAMLSWMHEEGITKMVHSALDIEAKVRSAYSWPALEPHSLDHIT</sequence>
<dbReference type="AlphaFoldDB" id="A0AAN7K6Z9"/>
<dbReference type="Proteomes" id="UP001345219">
    <property type="component" value="Chromosome 15"/>
</dbReference>
<protein>
    <submittedName>
        <fullName evidence="1">Uncharacterized protein</fullName>
    </submittedName>
</protein>
<evidence type="ECO:0000313" key="2">
    <source>
        <dbReference type="Proteomes" id="UP001345219"/>
    </source>
</evidence>
<evidence type="ECO:0000313" key="1">
    <source>
        <dbReference type="EMBL" id="KAK4757915.1"/>
    </source>
</evidence>
<dbReference type="PANTHER" id="PTHR37769">
    <property type="entry name" value="OS08G0243900 PROTEIN"/>
    <property type="match status" value="1"/>
</dbReference>
<proteinExistence type="predicted"/>
<gene>
    <name evidence="1" type="ORF">SAY87_019216</name>
</gene>
<comment type="caution">
    <text evidence="1">The sequence shown here is derived from an EMBL/GenBank/DDBJ whole genome shotgun (WGS) entry which is preliminary data.</text>
</comment>
<organism evidence="1 2">
    <name type="scientific">Trapa incisa</name>
    <dbReference type="NCBI Taxonomy" id="236973"/>
    <lineage>
        <taxon>Eukaryota</taxon>
        <taxon>Viridiplantae</taxon>
        <taxon>Streptophyta</taxon>
        <taxon>Embryophyta</taxon>
        <taxon>Tracheophyta</taxon>
        <taxon>Spermatophyta</taxon>
        <taxon>Magnoliopsida</taxon>
        <taxon>eudicotyledons</taxon>
        <taxon>Gunneridae</taxon>
        <taxon>Pentapetalae</taxon>
        <taxon>rosids</taxon>
        <taxon>malvids</taxon>
        <taxon>Myrtales</taxon>
        <taxon>Lythraceae</taxon>
        <taxon>Trapa</taxon>
    </lineage>
</organism>
<reference evidence="1 2" key="1">
    <citation type="journal article" date="2023" name="Hortic Res">
        <title>Pangenome of water caltrop reveals structural variations and asymmetric subgenome divergence after allopolyploidization.</title>
        <authorList>
            <person name="Zhang X."/>
            <person name="Chen Y."/>
            <person name="Wang L."/>
            <person name="Yuan Y."/>
            <person name="Fang M."/>
            <person name="Shi L."/>
            <person name="Lu R."/>
            <person name="Comes H.P."/>
            <person name="Ma Y."/>
            <person name="Chen Y."/>
            <person name="Huang G."/>
            <person name="Zhou Y."/>
            <person name="Zheng Z."/>
            <person name="Qiu Y."/>
        </authorList>
    </citation>
    <scope>NUCLEOTIDE SEQUENCE [LARGE SCALE GENOMIC DNA]</scope>
    <source>
        <tissue evidence="1">Roots</tissue>
    </source>
</reference>
<keyword evidence="2" id="KW-1185">Reference proteome</keyword>
<dbReference type="EMBL" id="JAXIOK010000012">
    <property type="protein sequence ID" value="KAK4757915.1"/>
    <property type="molecule type" value="Genomic_DNA"/>
</dbReference>
<accession>A0AAN7K6Z9</accession>
<name>A0AAN7K6Z9_9MYRT</name>
<dbReference type="PANTHER" id="PTHR37769:SF1">
    <property type="entry name" value="OS08G0243900 PROTEIN"/>
    <property type="match status" value="1"/>
</dbReference>